<feature type="chain" id="PRO_5047218324" evidence="1">
    <location>
        <begin position="27"/>
        <end position="68"/>
    </location>
</feature>
<dbReference type="RefSeq" id="WP_307042231.1">
    <property type="nucleotide sequence ID" value="NZ_JAUSYA010000001.1"/>
</dbReference>
<keyword evidence="3" id="KW-1185">Reference proteome</keyword>
<gene>
    <name evidence="2" type="ORF">QFZ56_002334</name>
</gene>
<organism evidence="2 3">
    <name type="scientific">Streptomyces achromogenes</name>
    <dbReference type="NCBI Taxonomy" id="67255"/>
    <lineage>
        <taxon>Bacteria</taxon>
        <taxon>Bacillati</taxon>
        <taxon>Actinomycetota</taxon>
        <taxon>Actinomycetes</taxon>
        <taxon>Kitasatosporales</taxon>
        <taxon>Streptomycetaceae</taxon>
        <taxon>Streptomyces</taxon>
    </lineage>
</organism>
<name>A0ABU0PZ08_STRAH</name>
<protein>
    <submittedName>
        <fullName evidence="2">Purine nucleoside permease</fullName>
    </submittedName>
</protein>
<feature type="signal peptide" evidence="1">
    <location>
        <begin position="1"/>
        <end position="26"/>
    </location>
</feature>
<dbReference type="Proteomes" id="UP001243364">
    <property type="component" value="Unassembled WGS sequence"/>
</dbReference>
<evidence type="ECO:0000313" key="3">
    <source>
        <dbReference type="Proteomes" id="UP001243364"/>
    </source>
</evidence>
<accession>A0ABU0PZ08</accession>
<reference evidence="2 3" key="1">
    <citation type="submission" date="2023-07" db="EMBL/GenBank/DDBJ databases">
        <title>Comparative genomics of wheat-associated soil bacteria to identify genetic determinants of phenazine resistance.</title>
        <authorList>
            <person name="Mouncey N."/>
        </authorList>
    </citation>
    <scope>NUCLEOTIDE SEQUENCE [LARGE SCALE GENOMIC DNA]</scope>
    <source>
        <strain evidence="2 3">W4I19-2</strain>
    </source>
</reference>
<keyword evidence="1" id="KW-0732">Signal</keyword>
<comment type="caution">
    <text evidence="2">The sequence shown here is derived from an EMBL/GenBank/DDBJ whole genome shotgun (WGS) entry which is preliminary data.</text>
</comment>
<dbReference type="EMBL" id="JAUSYA010000001">
    <property type="protein sequence ID" value="MDQ0683371.1"/>
    <property type="molecule type" value="Genomic_DNA"/>
</dbReference>
<evidence type="ECO:0000313" key="2">
    <source>
        <dbReference type="EMBL" id="MDQ0683371.1"/>
    </source>
</evidence>
<evidence type="ECO:0000256" key="1">
    <source>
        <dbReference type="SAM" id="SignalP"/>
    </source>
</evidence>
<sequence length="68" mass="7077">MRIRSALAATVLGIALAAAGATTATADEGPREHHHHFGGDKGVCSPYIGAVDTVSADIFWAGKHCDRF</sequence>
<proteinExistence type="predicted"/>